<reference evidence="3 4" key="1">
    <citation type="submission" date="2015-03" db="EMBL/GenBank/DDBJ databases">
        <title>Caedibacter varicaedens, whole genome shotgun sequence.</title>
        <authorList>
            <person name="Suzuki H."/>
            <person name="Dapper A.L."/>
            <person name="Gibson A.K."/>
            <person name="Jackson C."/>
            <person name="Lee H."/>
            <person name="Pejaver V.R."/>
            <person name="Doak T."/>
            <person name="Lynch M."/>
        </authorList>
    </citation>
    <scope>NUCLEOTIDE SEQUENCE [LARGE SCALE GENOMIC DNA]</scope>
</reference>
<dbReference type="PANTHER" id="PTHR33219">
    <property type="entry name" value="YLMG HOMOLOG PROTEIN 2, CHLOROPLASTIC"/>
    <property type="match status" value="1"/>
</dbReference>
<dbReference type="Proteomes" id="UP000036771">
    <property type="component" value="Unassembled WGS sequence"/>
</dbReference>
<sequence length="98" mass="10935">MDVIVVPLLQMIHMIIHLYIWVIIAAVVLNWLTLFGVVNNYNRVVVILGDALFKLTEPLLAPLRGILPHLGGLDLAPMVLILLLYFVESVIVLAPEVK</sequence>
<dbReference type="STRING" id="1629334.Cva_00744"/>
<comment type="similarity">
    <text evidence="1">Belongs to the YggT family.</text>
</comment>
<accession>A0A0K8MC57</accession>
<evidence type="ECO:0000313" key="4">
    <source>
        <dbReference type="Proteomes" id="UP000036771"/>
    </source>
</evidence>
<proteinExistence type="inferred from homology"/>
<evidence type="ECO:0000256" key="2">
    <source>
        <dbReference type="SAM" id="Phobius"/>
    </source>
</evidence>
<feature type="transmembrane region" description="Helical" evidence="2">
    <location>
        <begin position="12"/>
        <end position="32"/>
    </location>
</feature>
<dbReference type="OrthoDB" id="9814445at2"/>
<evidence type="ECO:0000313" key="3">
    <source>
        <dbReference type="EMBL" id="GAO98096.1"/>
    </source>
</evidence>
<keyword evidence="2" id="KW-0812">Transmembrane</keyword>
<keyword evidence="4" id="KW-1185">Reference proteome</keyword>
<feature type="transmembrane region" description="Helical" evidence="2">
    <location>
        <begin position="75"/>
        <end position="94"/>
    </location>
</feature>
<organism evidence="3 4">
    <name type="scientific">Caedimonas varicaedens</name>
    <dbReference type="NCBI Taxonomy" id="1629334"/>
    <lineage>
        <taxon>Bacteria</taxon>
        <taxon>Pseudomonadati</taxon>
        <taxon>Pseudomonadota</taxon>
        <taxon>Alphaproteobacteria</taxon>
        <taxon>Holosporales</taxon>
        <taxon>Caedimonadaceae</taxon>
        <taxon>Caedimonas</taxon>
    </lineage>
</organism>
<keyword evidence="2" id="KW-1133">Transmembrane helix</keyword>
<dbReference type="Pfam" id="PF02325">
    <property type="entry name" value="CCB3_YggT"/>
    <property type="match status" value="1"/>
</dbReference>
<name>A0A0K8MC57_9PROT</name>
<keyword evidence="2" id="KW-0472">Membrane</keyword>
<gene>
    <name evidence="3" type="ORF">Cva_00744</name>
</gene>
<dbReference type="PANTHER" id="PTHR33219:SF14">
    <property type="entry name" value="PROTEIN COFACTOR ASSEMBLY OF COMPLEX C SUBUNIT B CCB3, CHLOROPLASTIC-RELATED"/>
    <property type="match status" value="1"/>
</dbReference>
<dbReference type="GO" id="GO:0016020">
    <property type="term" value="C:membrane"/>
    <property type="evidence" value="ECO:0007669"/>
    <property type="project" value="InterPro"/>
</dbReference>
<feature type="transmembrane region" description="Helical" evidence="2">
    <location>
        <begin position="44"/>
        <end position="63"/>
    </location>
</feature>
<evidence type="ECO:0000256" key="1">
    <source>
        <dbReference type="ARBA" id="ARBA00010894"/>
    </source>
</evidence>
<protein>
    <submittedName>
        <fullName evidence="3">YGGT family protein</fullName>
    </submittedName>
</protein>
<comment type="caution">
    <text evidence="3">The sequence shown here is derived from an EMBL/GenBank/DDBJ whole genome shotgun (WGS) entry which is preliminary data.</text>
</comment>
<dbReference type="AlphaFoldDB" id="A0A0K8MC57"/>
<dbReference type="InterPro" id="IPR003425">
    <property type="entry name" value="CCB3/YggT"/>
</dbReference>
<dbReference type="EMBL" id="BBVC01000023">
    <property type="protein sequence ID" value="GAO98096.1"/>
    <property type="molecule type" value="Genomic_DNA"/>
</dbReference>